<dbReference type="InterPro" id="IPR036107">
    <property type="entry name" value="CsrA_sf"/>
</dbReference>
<accession>A0A1C3EAW7</accession>
<feature type="region of interest" description="Disordered" evidence="1">
    <location>
        <begin position="113"/>
        <end position="134"/>
    </location>
</feature>
<name>A0A1C3EAW7_9PLAN</name>
<dbReference type="SUPFAM" id="SSF117130">
    <property type="entry name" value="CsrA-like"/>
    <property type="match status" value="1"/>
</dbReference>
<dbReference type="RefSeq" id="WP_068848604.1">
    <property type="nucleotide sequence ID" value="NZ_LYDR01000110.1"/>
</dbReference>
<protein>
    <recommendedName>
        <fullName evidence="4">Carbon storage regulator</fullName>
    </recommendedName>
</protein>
<proteinExistence type="predicted"/>
<dbReference type="GO" id="GO:0006109">
    <property type="term" value="P:regulation of carbohydrate metabolic process"/>
    <property type="evidence" value="ECO:0007669"/>
    <property type="project" value="InterPro"/>
</dbReference>
<evidence type="ECO:0008006" key="4">
    <source>
        <dbReference type="Google" id="ProtNLM"/>
    </source>
</evidence>
<gene>
    <name evidence="2" type="ORF">A6X21_00515</name>
</gene>
<comment type="caution">
    <text evidence="2">The sequence shown here is derived from an EMBL/GenBank/DDBJ whole genome shotgun (WGS) entry which is preliminary data.</text>
</comment>
<dbReference type="GO" id="GO:0003723">
    <property type="term" value="F:RNA binding"/>
    <property type="evidence" value="ECO:0007669"/>
    <property type="project" value="InterPro"/>
</dbReference>
<dbReference type="Proteomes" id="UP000094828">
    <property type="component" value="Unassembled WGS sequence"/>
</dbReference>
<dbReference type="OrthoDB" id="214248at2"/>
<organism evidence="2 3">
    <name type="scientific">Planctopirus hydrillae</name>
    <dbReference type="NCBI Taxonomy" id="1841610"/>
    <lineage>
        <taxon>Bacteria</taxon>
        <taxon>Pseudomonadati</taxon>
        <taxon>Planctomycetota</taxon>
        <taxon>Planctomycetia</taxon>
        <taxon>Planctomycetales</taxon>
        <taxon>Planctomycetaceae</taxon>
        <taxon>Planctopirus</taxon>
    </lineage>
</organism>
<evidence type="ECO:0000256" key="1">
    <source>
        <dbReference type="SAM" id="MobiDB-lite"/>
    </source>
</evidence>
<sequence>MLEFSRAVNECLIVGDDTIIRVIEIQPAFVRLEILQTRHPETRRVETLWLNPEDDSANESSTEDVPFGDSIASETFFSQPHLNAGSNHFSLTTDEEELDDGFLDFSDLVNWKPQEGRDEDDSRFDLETDLLPLR</sequence>
<dbReference type="GO" id="GO:0006402">
    <property type="term" value="P:mRNA catabolic process"/>
    <property type="evidence" value="ECO:0007669"/>
    <property type="project" value="InterPro"/>
</dbReference>
<keyword evidence="3" id="KW-1185">Reference proteome</keyword>
<dbReference type="EMBL" id="LYDR01000110">
    <property type="protein sequence ID" value="ODA30391.1"/>
    <property type="molecule type" value="Genomic_DNA"/>
</dbReference>
<dbReference type="AlphaFoldDB" id="A0A1C3EAW7"/>
<evidence type="ECO:0000313" key="2">
    <source>
        <dbReference type="EMBL" id="ODA30391.1"/>
    </source>
</evidence>
<evidence type="ECO:0000313" key="3">
    <source>
        <dbReference type="Proteomes" id="UP000094828"/>
    </source>
</evidence>
<reference evidence="2 3" key="1">
    <citation type="submission" date="2016-05" db="EMBL/GenBank/DDBJ databases">
        <title>Genomic and physiological characterization of Planctopirus sp. isolated from fresh water lake.</title>
        <authorList>
            <person name="Subhash Y."/>
            <person name="Ramana C."/>
        </authorList>
    </citation>
    <scope>NUCLEOTIDE SEQUENCE [LARGE SCALE GENOMIC DNA]</scope>
    <source>
        <strain evidence="2 3">JC280</strain>
    </source>
</reference>